<dbReference type="InterPro" id="IPR013427">
    <property type="entry name" value="Haem-bd_dom_put"/>
</dbReference>
<dbReference type="GO" id="GO:0016788">
    <property type="term" value="F:hydrolase activity, acting on ester bonds"/>
    <property type="evidence" value="ECO:0007669"/>
    <property type="project" value="UniProtKB-ARBA"/>
</dbReference>
<dbReference type="InterPro" id="IPR008979">
    <property type="entry name" value="Galactose-bd-like_sf"/>
</dbReference>
<dbReference type="RefSeq" id="WP_238381315.1">
    <property type="nucleotide sequence ID" value="NZ_CP042912.1"/>
</dbReference>
<dbReference type="PROSITE" id="PS51007">
    <property type="entry name" value="CYTC"/>
    <property type="match status" value="1"/>
</dbReference>
<dbReference type="Gene3D" id="1.10.760.10">
    <property type="entry name" value="Cytochrome c-like domain"/>
    <property type="match status" value="1"/>
</dbReference>
<dbReference type="GO" id="GO:0046872">
    <property type="term" value="F:metal ion binding"/>
    <property type="evidence" value="ECO:0007669"/>
    <property type="project" value="UniProtKB-KW"/>
</dbReference>
<organism evidence="7 8">
    <name type="scientific">Mariniblastus fucicola</name>
    <dbReference type="NCBI Taxonomy" id="980251"/>
    <lineage>
        <taxon>Bacteria</taxon>
        <taxon>Pseudomonadati</taxon>
        <taxon>Planctomycetota</taxon>
        <taxon>Planctomycetia</taxon>
        <taxon>Pirellulales</taxon>
        <taxon>Pirellulaceae</taxon>
        <taxon>Mariniblastus</taxon>
    </lineage>
</organism>
<name>A0A5B9P5L2_9BACT</name>
<protein>
    <submittedName>
        <fullName evidence="7">Cytochrome c</fullName>
    </submittedName>
</protein>
<keyword evidence="2 4" id="KW-0479">Metal-binding</keyword>
<keyword evidence="8" id="KW-1185">Reference proteome</keyword>
<dbReference type="Gene3D" id="3.40.50.1110">
    <property type="entry name" value="SGNH hydrolase"/>
    <property type="match status" value="1"/>
</dbReference>
<dbReference type="AlphaFoldDB" id="A0A5B9P5L2"/>
<dbReference type="InterPro" id="IPR009056">
    <property type="entry name" value="Cyt_c-like_dom"/>
</dbReference>
<dbReference type="STRING" id="980251.GCA_001642875_03704"/>
<dbReference type="SUPFAM" id="SSF49785">
    <property type="entry name" value="Galactose-binding domain-like"/>
    <property type="match status" value="1"/>
</dbReference>
<evidence type="ECO:0000256" key="1">
    <source>
        <dbReference type="ARBA" id="ARBA00022617"/>
    </source>
</evidence>
<gene>
    <name evidence="7" type="ORF">MFFC18_00570</name>
</gene>
<evidence type="ECO:0000256" key="5">
    <source>
        <dbReference type="SAM" id="SignalP"/>
    </source>
</evidence>
<dbReference type="EMBL" id="CP042912">
    <property type="protein sequence ID" value="QEG20210.1"/>
    <property type="molecule type" value="Genomic_DNA"/>
</dbReference>
<dbReference type="NCBIfam" id="TIGR02603">
    <property type="entry name" value="CxxCH_TIGR02603"/>
    <property type="match status" value="1"/>
</dbReference>
<dbReference type="InterPro" id="IPR036909">
    <property type="entry name" value="Cyt_c-like_dom_sf"/>
</dbReference>
<dbReference type="PANTHER" id="PTHR33546:SF1">
    <property type="entry name" value="LARGE, MULTIFUNCTIONAL SECRETED PROTEIN"/>
    <property type="match status" value="1"/>
</dbReference>
<proteinExistence type="predicted"/>
<dbReference type="GO" id="GO:0020037">
    <property type="term" value="F:heme binding"/>
    <property type="evidence" value="ECO:0007669"/>
    <property type="project" value="InterPro"/>
</dbReference>
<keyword evidence="3 4" id="KW-0408">Iron</keyword>
<dbReference type="Pfam" id="PF23500">
    <property type="entry name" value="DUF7133"/>
    <property type="match status" value="2"/>
</dbReference>
<evidence type="ECO:0000256" key="4">
    <source>
        <dbReference type="PROSITE-ProRule" id="PRU00433"/>
    </source>
</evidence>
<keyword evidence="1 4" id="KW-0349">Heme</keyword>
<dbReference type="SUPFAM" id="SSF50952">
    <property type="entry name" value="Soluble quinoprotein glucose dehydrogenase"/>
    <property type="match status" value="1"/>
</dbReference>
<evidence type="ECO:0000256" key="2">
    <source>
        <dbReference type="ARBA" id="ARBA00022723"/>
    </source>
</evidence>
<dbReference type="CDD" id="cd01834">
    <property type="entry name" value="SGNH_hydrolase_like_2"/>
    <property type="match status" value="1"/>
</dbReference>
<keyword evidence="5" id="KW-0732">Signal</keyword>
<dbReference type="SUPFAM" id="SSF46626">
    <property type="entry name" value="Cytochrome c"/>
    <property type="match status" value="1"/>
</dbReference>
<evidence type="ECO:0000313" key="8">
    <source>
        <dbReference type="Proteomes" id="UP000322214"/>
    </source>
</evidence>
<accession>A0A5B9P5L2</accession>
<evidence type="ECO:0000256" key="3">
    <source>
        <dbReference type="ARBA" id="ARBA00023004"/>
    </source>
</evidence>
<dbReference type="Proteomes" id="UP000322214">
    <property type="component" value="Chromosome"/>
</dbReference>
<dbReference type="InterPro" id="IPR055557">
    <property type="entry name" value="DUF7133"/>
</dbReference>
<dbReference type="SUPFAM" id="SSF52266">
    <property type="entry name" value="SGNH hydrolase"/>
    <property type="match status" value="1"/>
</dbReference>
<dbReference type="KEGG" id="mff:MFFC18_00570"/>
<dbReference type="InterPro" id="IPR036514">
    <property type="entry name" value="SGNH_hydro_sf"/>
</dbReference>
<evidence type="ECO:0000313" key="7">
    <source>
        <dbReference type="EMBL" id="QEG20210.1"/>
    </source>
</evidence>
<feature type="signal peptide" evidence="5">
    <location>
        <begin position="1"/>
        <end position="25"/>
    </location>
</feature>
<dbReference type="InterPro" id="IPR011041">
    <property type="entry name" value="Quinoprot_gluc/sorb_DH_b-prop"/>
</dbReference>
<reference evidence="7 8" key="1">
    <citation type="submission" date="2019-08" db="EMBL/GenBank/DDBJ databases">
        <title>Deep-cultivation of Planctomycetes and their phenomic and genomic characterization uncovers novel biology.</title>
        <authorList>
            <person name="Wiegand S."/>
            <person name="Jogler M."/>
            <person name="Boedeker C."/>
            <person name="Pinto D."/>
            <person name="Vollmers J."/>
            <person name="Rivas-Marin E."/>
            <person name="Kohn T."/>
            <person name="Peeters S.H."/>
            <person name="Heuer A."/>
            <person name="Rast P."/>
            <person name="Oberbeckmann S."/>
            <person name="Bunk B."/>
            <person name="Jeske O."/>
            <person name="Meyerdierks A."/>
            <person name="Storesund J.E."/>
            <person name="Kallscheuer N."/>
            <person name="Luecker S."/>
            <person name="Lage O.M."/>
            <person name="Pohl T."/>
            <person name="Merkel B.J."/>
            <person name="Hornburger P."/>
            <person name="Mueller R.-W."/>
            <person name="Bruemmer F."/>
            <person name="Labrenz M."/>
            <person name="Spormann A.M."/>
            <person name="Op den Camp H."/>
            <person name="Overmann J."/>
            <person name="Amann R."/>
            <person name="Jetten M.S.M."/>
            <person name="Mascher T."/>
            <person name="Medema M.H."/>
            <person name="Devos D.P."/>
            <person name="Kaster A.-K."/>
            <person name="Ovreas L."/>
            <person name="Rohde M."/>
            <person name="Galperin M.Y."/>
            <person name="Jogler C."/>
        </authorList>
    </citation>
    <scope>NUCLEOTIDE SEQUENCE [LARGE SCALE GENOMIC DNA]</scope>
    <source>
        <strain evidence="7 8">FC18</strain>
    </source>
</reference>
<dbReference type="PANTHER" id="PTHR33546">
    <property type="entry name" value="LARGE, MULTIFUNCTIONAL SECRETED PROTEIN-RELATED"/>
    <property type="match status" value="1"/>
</dbReference>
<evidence type="ECO:0000259" key="6">
    <source>
        <dbReference type="PROSITE" id="PS51007"/>
    </source>
</evidence>
<dbReference type="NCBIfam" id="TIGR02604">
    <property type="entry name" value="Piru_Ver_Nterm"/>
    <property type="match status" value="1"/>
</dbReference>
<dbReference type="Pfam" id="PF00034">
    <property type="entry name" value="Cytochrom_C"/>
    <property type="match status" value="1"/>
</dbReference>
<dbReference type="Pfam" id="PF13472">
    <property type="entry name" value="Lipase_GDSL_2"/>
    <property type="match status" value="1"/>
</dbReference>
<dbReference type="Gene3D" id="2.60.120.260">
    <property type="entry name" value="Galactose-binding domain-like"/>
    <property type="match status" value="1"/>
</dbReference>
<feature type="domain" description="Cytochrome c" evidence="6">
    <location>
        <begin position="942"/>
        <end position="1076"/>
    </location>
</feature>
<feature type="chain" id="PRO_5022805930" evidence="5">
    <location>
        <begin position="26"/>
        <end position="1235"/>
    </location>
</feature>
<dbReference type="InterPro" id="IPR013830">
    <property type="entry name" value="SGNH_hydro"/>
</dbReference>
<sequence precursor="true">MTYFRSSLALFMAMLLFGSSRPCTADEPAFEIEAGKKVAFVGNSLAERMNLFGHFETRLQIRFAESKPVFRNFGWPADAVEQQARPGNYTKIDDPFLVYSPEVLVCFFGFNESFAGTTQQELAAFRANYEKYLASISKKITDAGGKQPSFALVSPIAFEATGNQFQPDGQQENANLAAYTEVVRELAVERKLPFVDLFTPTKELFAAEPGAQYTINGCHLNEAGDKAVAELLDKGLFGDAVSADDQLFEKVRTVVNDKAWLHLQDYRMLNGWYVYGGRRTWDTETFPGEFVKIRSMVSIRDDYINDLVLGKPVPDRPDDSTTGDVFIPETMFGSRDDDFREFREPKTLKYPTPEESISQMTVPDGFEVQVFASEKDFPELANPTQIAFDSKGRLWVSCMINYPQWLPNSSRPSDRLLILEDTDGDGKADKCTNFYDKLICPTGFEFHKDGVLVVDEPRILFLQDTDGDDKADKVTHMLDGIGTSDTHHAMGAWEWSQGGRLHMLEGIAMSTTMETPWGPKRQIGASGCYFWDLESLKMGYFRVPGTYNPWCLVFNKDGYGVVGDGTNSNQYWTSPFSGGQPKTRSGIDPIFNNEGMRPSCGNEFLETRQFPEAYHDKLIYSCVINMHGFPSFVVNDSDENVTGLTGRRVEDLISSTDMFFRPVDPKIGPDGALWFGDWCNALIGHMQYSQRDPNRDHEHGRIYRLVHKDTPLLEPVTQYGKSNEELLQQLLAFEPRTRYRARRELVGREREAVLSSVSKWVSEADSPEAWVEGLWVQETLHGVDADLVAKILAKGDFKQRSAAMHVVGNEIEYLSDAESLLEQGVADANGRVRLETIRATSLNPTIENARIALLSLASNTDKWIDYTLEHAIRSFEPVLLTDEGMEMVESLPEAARDHLELSRIAQGPGAQVFKPMKVLADVDAKQEDLDKALQQVVAAQKGNRKNGSAVFKRVCANCHQNGNLGVKFGPDLTGLGDRMNKDHIVRSILWPNEEISKGYETIMVADLDGVVTSGFVLEETDEKVVLGIADGKKKEILKEDIEERKDMKASSMPEGLTETISPGEFVDLLAFLMGDWVATNPNLDYKRQSYNGQKEVSRQTHIRIPQSFPPQWNIEAEHLLSHEGVRRSSFAFHSPNSEQTPSPEVIIRFNEPTIVRTVKVVNRNDADLHDRAKGLTFSVSADGEEWKEIWTARNAYPNWEFTTKHDEPIKYAKFSLKGAGILHLYKAFFYGEVVK</sequence>
<dbReference type="InterPro" id="IPR013428">
    <property type="entry name" value="Membrane-bound_put_N"/>
</dbReference>
<dbReference type="GO" id="GO:0009055">
    <property type="term" value="F:electron transfer activity"/>
    <property type="evidence" value="ECO:0007669"/>
    <property type="project" value="InterPro"/>
</dbReference>